<dbReference type="Gene3D" id="3.40.50.300">
    <property type="entry name" value="P-loop containing nucleotide triphosphate hydrolases"/>
    <property type="match status" value="1"/>
</dbReference>
<name>A0A367GUQ3_9SPHI</name>
<dbReference type="AlphaFoldDB" id="A0A367GUQ3"/>
<evidence type="ECO:0000256" key="1">
    <source>
        <dbReference type="SAM" id="Coils"/>
    </source>
</evidence>
<feature type="coiled-coil region" evidence="1">
    <location>
        <begin position="363"/>
        <end position="400"/>
    </location>
</feature>
<gene>
    <name evidence="3" type="ORF">DJ568_02825</name>
</gene>
<dbReference type="Pfam" id="PF10088">
    <property type="entry name" value="DUF2326"/>
    <property type="match status" value="1"/>
</dbReference>
<dbReference type="EMBL" id="QGDC01000001">
    <property type="protein sequence ID" value="RCH56805.1"/>
    <property type="molecule type" value="Genomic_DNA"/>
</dbReference>
<organism evidence="3 4">
    <name type="scientific">Mucilaginibacter hurinus</name>
    <dbReference type="NCBI Taxonomy" id="2201324"/>
    <lineage>
        <taxon>Bacteria</taxon>
        <taxon>Pseudomonadati</taxon>
        <taxon>Bacteroidota</taxon>
        <taxon>Sphingobacteriia</taxon>
        <taxon>Sphingobacteriales</taxon>
        <taxon>Sphingobacteriaceae</taxon>
        <taxon>Mucilaginibacter</taxon>
    </lineage>
</organism>
<dbReference type="InterPro" id="IPR027417">
    <property type="entry name" value="P-loop_NTPase"/>
</dbReference>
<keyword evidence="4" id="KW-1185">Reference proteome</keyword>
<evidence type="ECO:0000313" key="3">
    <source>
        <dbReference type="EMBL" id="RCH56805.1"/>
    </source>
</evidence>
<dbReference type="InterPro" id="IPR018760">
    <property type="entry name" value="DUF2326"/>
</dbReference>
<dbReference type="Proteomes" id="UP000253209">
    <property type="component" value="Unassembled WGS sequence"/>
</dbReference>
<proteinExistence type="predicted"/>
<feature type="domain" description="DUF2326" evidence="2">
    <location>
        <begin position="430"/>
        <end position="571"/>
    </location>
</feature>
<dbReference type="OrthoDB" id="5516148at2"/>
<keyword evidence="1" id="KW-0175">Coiled coil</keyword>
<dbReference type="RefSeq" id="WP_114003702.1">
    <property type="nucleotide sequence ID" value="NZ_QGDC01000001.1"/>
</dbReference>
<protein>
    <recommendedName>
        <fullName evidence="2">DUF2326 domain-containing protein</fullName>
    </recommendedName>
</protein>
<feature type="coiled-coil region" evidence="1">
    <location>
        <begin position="239"/>
        <end position="273"/>
    </location>
</feature>
<sequence length="578" mass="67125">MQLIELNSNHSSFKPVVFNNISGLNFIVAKQASPGIKDKSRTYNGVGKSLLVAIIHFCLGSSKKNSFKKHLPGWEFYLKFQVSGVEYKVSRSTDGGQVIKLDGEEIKQSEFNKKFENLLFDIPDDLKHLSFRSLLPFFIRPQRGSYVNFNDPNELGQPYQVLLYNSFLLGLNVHLVQEKYKLRTERERIKVLIKELSNDQLLKDFFAGNRDVSLATQDLADKIKKLEADLSKFNVAEDFYDIKKEADRLRVELDNAQNQIVLLQGQVHNIEESLKTTPDIKKESIERIYKEAAVVLSQVALKKLEELEKFYEHLTSNRQKRLLDQKNELVRQIEVVTEKFSREKVAFDNTLKYLDTHQALDVFVRLTNRLADLKSEKENLERYDQLLKQYQDQKIKLDQKFVEETLKTSTYLTEADGVIKDLRDFFRDLAKRFYPESAAGITVYNNDGDNQLRYNFDAKIEADASDGINSVKLFCYDLTLLLSGYGHHMNLLFHDSRLLDGIDPRQVAELFKVLRDLILPTHKQYILTINQNQLDEVKPYLTADEYRTIIEENVCHILQDDSPEHKLLGIQVDMEYDK</sequence>
<reference evidence="3 4" key="1">
    <citation type="submission" date="2018-05" db="EMBL/GenBank/DDBJ databases">
        <title>Mucilaginibacter hurinus sp. nov., isolated from briquette warehouse soil.</title>
        <authorList>
            <person name="Choi L."/>
        </authorList>
    </citation>
    <scope>NUCLEOTIDE SEQUENCE [LARGE SCALE GENOMIC DNA]</scope>
    <source>
        <strain evidence="3 4">ZR32</strain>
    </source>
</reference>
<evidence type="ECO:0000259" key="2">
    <source>
        <dbReference type="Pfam" id="PF10088"/>
    </source>
</evidence>
<evidence type="ECO:0000313" key="4">
    <source>
        <dbReference type="Proteomes" id="UP000253209"/>
    </source>
</evidence>
<comment type="caution">
    <text evidence="3">The sequence shown here is derived from an EMBL/GenBank/DDBJ whole genome shotgun (WGS) entry which is preliminary data.</text>
</comment>
<accession>A0A367GUQ3</accession>